<proteinExistence type="inferred from homology"/>
<evidence type="ECO:0000259" key="13">
    <source>
        <dbReference type="Pfam" id="PF14772"/>
    </source>
</evidence>
<evidence type="ECO:0000256" key="2">
    <source>
        <dbReference type="ARBA" id="ARBA00022490"/>
    </source>
</evidence>
<keyword evidence="7" id="KW-0966">Cell projection</keyword>
<dbReference type="GO" id="GO:0005858">
    <property type="term" value="C:axonemal dynein complex"/>
    <property type="evidence" value="ECO:0007669"/>
    <property type="project" value="InterPro"/>
</dbReference>
<sequence>MAGPRRPRAAAAVRAEDELLLLQSRALAREEAAKAKAEMLSRFLKDKLGKEERSSALNRHKLEAQWRAMLREAKGEELRRDVEILRQTVARVMDGKDGAIESSLTTDLQEAEEQHARALRSHLQLTDRLLQLQRGRLRGLQEGYNVQLQALTAEFEAERYGEG</sequence>
<evidence type="ECO:0000256" key="1">
    <source>
        <dbReference type="ARBA" id="ARBA00004611"/>
    </source>
</evidence>
<dbReference type="Pfam" id="PF14772">
    <property type="entry name" value="NYD-SP28"/>
    <property type="match status" value="1"/>
</dbReference>
<comment type="subcellular location">
    <subcellularLocation>
        <location evidence="1">Cytoplasm</location>
        <location evidence="1">Cytoskeleton</location>
        <location evidence="1">Flagellum axoneme</location>
    </subcellularLocation>
    <subcellularLocation>
        <location evidence="8">Cytoplasm</location>
        <location evidence="8">Cytoskeleton</location>
        <location evidence="8">Flagellum basal body</location>
    </subcellularLocation>
</comment>
<keyword evidence="15" id="KW-1185">Reference proteome</keyword>
<comment type="function">
    <text evidence="12">Component of the nexin-dynein regulatory complex (N-DRC), a key regulator of ciliary/flagellar motility which maintains the alignment and integrity of the distal axoneme and regulates microtubule sliding in motile axonemes. Plays a critical role in the assembly of N-DRC and also stabilizes the assembly of multiple inner dynein arms and radial spokes. Coassembles with DRC1 to form a central scaffold needed for assembly of the N-DRC and its attachment to the outer doublet microtubules.</text>
</comment>
<accession>A0A852KVV0</accession>
<evidence type="ECO:0000256" key="9">
    <source>
        <dbReference type="ARBA" id="ARBA00038424"/>
    </source>
</evidence>
<evidence type="ECO:0000256" key="12">
    <source>
        <dbReference type="ARBA" id="ARBA00045865"/>
    </source>
</evidence>
<dbReference type="GO" id="GO:0060285">
    <property type="term" value="P:cilium-dependent cell motility"/>
    <property type="evidence" value="ECO:0007669"/>
    <property type="project" value="TreeGrafter"/>
</dbReference>
<evidence type="ECO:0000256" key="10">
    <source>
        <dbReference type="ARBA" id="ARBA00040899"/>
    </source>
</evidence>
<evidence type="ECO:0000256" key="7">
    <source>
        <dbReference type="ARBA" id="ARBA00023273"/>
    </source>
</evidence>
<evidence type="ECO:0000256" key="8">
    <source>
        <dbReference type="ARBA" id="ARBA00037841"/>
    </source>
</evidence>
<reference evidence="14" key="1">
    <citation type="submission" date="2020-02" db="EMBL/GenBank/DDBJ databases">
        <title>Bird 10,000 Genomes (B10K) Project - Family phase.</title>
        <authorList>
            <person name="Zhang G."/>
        </authorList>
    </citation>
    <scope>NUCLEOTIDE SEQUENCE</scope>
    <source>
        <strain evidence="14">B10K-DU-030-59</strain>
    </source>
</reference>
<evidence type="ECO:0000313" key="15">
    <source>
        <dbReference type="Proteomes" id="UP000654395"/>
    </source>
</evidence>
<gene>
    <name evidence="14" type="primary">Ccdc65_0</name>
    <name evidence="14" type="ORF">UROIND_R09294</name>
</gene>
<organism evidence="14 15">
    <name type="scientific">Urocolius indicus</name>
    <name type="common">Red-faced mousebird</name>
    <name type="synonym">Colius indicus</name>
    <dbReference type="NCBI Taxonomy" id="458196"/>
    <lineage>
        <taxon>Eukaryota</taxon>
        <taxon>Metazoa</taxon>
        <taxon>Chordata</taxon>
        <taxon>Craniata</taxon>
        <taxon>Vertebrata</taxon>
        <taxon>Euteleostomi</taxon>
        <taxon>Archelosauria</taxon>
        <taxon>Archosauria</taxon>
        <taxon>Dinosauria</taxon>
        <taxon>Saurischia</taxon>
        <taxon>Theropoda</taxon>
        <taxon>Coelurosauria</taxon>
        <taxon>Aves</taxon>
        <taxon>Neognathae</taxon>
        <taxon>Neoaves</taxon>
        <taxon>Telluraves</taxon>
        <taxon>Coraciimorphae</taxon>
        <taxon>Coliiformes</taxon>
        <taxon>Coliidae</taxon>
        <taxon>Urocolius</taxon>
    </lineage>
</organism>
<keyword evidence="6" id="KW-0206">Cytoskeleton</keyword>
<dbReference type="InterPro" id="IPR039750">
    <property type="entry name" value="DRC1/DRC2"/>
</dbReference>
<comment type="caution">
    <text evidence="14">The sequence shown here is derived from an EMBL/GenBank/DDBJ whole genome shotgun (WGS) entry which is preliminary data.</text>
</comment>
<evidence type="ECO:0000313" key="14">
    <source>
        <dbReference type="EMBL" id="NXX83531.1"/>
    </source>
</evidence>
<dbReference type="InterPro" id="IPR039505">
    <property type="entry name" value="DRC1/2_N"/>
</dbReference>
<dbReference type="EMBL" id="WBNH01009403">
    <property type="protein sequence ID" value="NXX83531.1"/>
    <property type="molecule type" value="Genomic_DNA"/>
</dbReference>
<dbReference type="PANTHER" id="PTHR21625">
    <property type="entry name" value="NYD-SP28 PROTEIN"/>
    <property type="match status" value="1"/>
</dbReference>
<dbReference type="AlphaFoldDB" id="A0A852KVV0"/>
<evidence type="ECO:0000256" key="11">
    <source>
        <dbReference type="ARBA" id="ARBA00041517"/>
    </source>
</evidence>
<dbReference type="GO" id="GO:0070286">
    <property type="term" value="P:axonemal dynein complex assembly"/>
    <property type="evidence" value="ECO:0007669"/>
    <property type="project" value="InterPro"/>
</dbReference>
<evidence type="ECO:0000256" key="5">
    <source>
        <dbReference type="ARBA" id="ARBA00023069"/>
    </source>
</evidence>
<protein>
    <recommendedName>
        <fullName evidence="10">Dynein regulatory complex subunit 2</fullName>
    </recommendedName>
    <alternativeName>
        <fullName evidence="11">Coiled-coil domain-containing protein 65</fullName>
    </alternativeName>
</protein>
<keyword evidence="4" id="KW-0175">Coiled coil</keyword>
<comment type="similarity">
    <text evidence="9">Belongs to the DRC2 family.</text>
</comment>
<dbReference type="OrthoDB" id="7760980at2759"/>
<evidence type="ECO:0000256" key="4">
    <source>
        <dbReference type="ARBA" id="ARBA00023054"/>
    </source>
</evidence>
<keyword evidence="2" id="KW-0963">Cytoplasm</keyword>
<keyword evidence="3" id="KW-0282">Flagellum</keyword>
<dbReference type="Proteomes" id="UP000654395">
    <property type="component" value="Unassembled WGS sequence"/>
</dbReference>
<evidence type="ECO:0000256" key="3">
    <source>
        <dbReference type="ARBA" id="ARBA00022846"/>
    </source>
</evidence>
<feature type="non-terminal residue" evidence="14">
    <location>
        <position position="1"/>
    </location>
</feature>
<feature type="domain" description="Dynein regulatory complex protein 1/2 N-terminal" evidence="13">
    <location>
        <begin position="25"/>
        <end position="124"/>
    </location>
</feature>
<keyword evidence="5" id="KW-0969">Cilium</keyword>
<dbReference type="GO" id="GO:0003352">
    <property type="term" value="P:regulation of cilium movement"/>
    <property type="evidence" value="ECO:0007669"/>
    <property type="project" value="TreeGrafter"/>
</dbReference>
<feature type="non-terminal residue" evidence="14">
    <location>
        <position position="163"/>
    </location>
</feature>
<evidence type="ECO:0000256" key="6">
    <source>
        <dbReference type="ARBA" id="ARBA00023212"/>
    </source>
</evidence>
<dbReference type="PANTHER" id="PTHR21625:SF0">
    <property type="entry name" value="DYNEIN REGULATORY COMPLEX SUBUNIT 2"/>
    <property type="match status" value="1"/>
</dbReference>
<name>A0A852KVV0_UROIN</name>